<reference evidence="1" key="2">
    <citation type="submission" date="2022-01" db="EMBL/GenBank/DDBJ databases">
        <authorList>
            <person name="Yamashiro T."/>
            <person name="Shiraishi A."/>
            <person name="Satake H."/>
            <person name="Nakayama K."/>
        </authorList>
    </citation>
    <scope>NUCLEOTIDE SEQUENCE</scope>
</reference>
<evidence type="ECO:0000313" key="2">
    <source>
        <dbReference type="Proteomes" id="UP001151760"/>
    </source>
</evidence>
<organism evidence="1 2">
    <name type="scientific">Tanacetum coccineum</name>
    <dbReference type="NCBI Taxonomy" id="301880"/>
    <lineage>
        <taxon>Eukaryota</taxon>
        <taxon>Viridiplantae</taxon>
        <taxon>Streptophyta</taxon>
        <taxon>Embryophyta</taxon>
        <taxon>Tracheophyta</taxon>
        <taxon>Spermatophyta</taxon>
        <taxon>Magnoliopsida</taxon>
        <taxon>eudicotyledons</taxon>
        <taxon>Gunneridae</taxon>
        <taxon>Pentapetalae</taxon>
        <taxon>asterids</taxon>
        <taxon>campanulids</taxon>
        <taxon>Asterales</taxon>
        <taxon>Asteraceae</taxon>
        <taxon>Asteroideae</taxon>
        <taxon>Anthemideae</taxon>
        <taxon>Anthemidinae</taxon>
        <taxon>Tanacetum</taxon>
    </lineage>
</organism>
<evidence type="ECO:0000313" key="1">
    <source>
        <dbReference type="EMBL" id="GJT47193.1"/>
    </source>
</evidence>
<comment type="caution">
    <text evidence="1">The sequence shown here is derived from an EMBL/GenBank/DDBJ whole genome shotgun (WGS) entry which is preliminary data.</text>
</comment>
<dbReference type="Proteomes" id="UP001151760">
    <property type="component" value="Unassembled WGS sequence"/>
</dbReference>
<dbReference type="EMBL" id="BQNB010016047">
    <property type="protein sequence ID" value="GJT47193.1"/>
    <property type="molecule type" value="Genomic_DNA"/>
</dbReference>
<accession>A0ABQ5E8H2</accession>
<protein>
    <recommendedName>
        <fullName evidence="3">Reverse transcriptase domain-containing protein</fullName>
    </recommendedName>
</protein>
<proteinExistence type="predicted"/>
<sequence length="232" mass="26819">MSVEEIIFPPIRNRTPSVDPILISVQVYRRQVGRVLLDGGAACDIIYEHCFLMLRNEVRERRKDIYTTLSGFFVQSDSSQNILFGRTAIAELEMIPSTMHFAVLYSSKIGPIVIMSEYQDIRRREQIKGLKESLPASLMVSECVTPEEKVMVNQKHPEQTVTVGRQLPTQFKQKLVKLLRDFIDIFAWEYSNMIGIPVMLKIGYEIFITEQKLNEDKKIKHVQQKKRGMAPK</sequence>
<gene>
    <name evidence="1" type="ORF">Tco_0955908</name>
</gene>
<keyword evidence="2" id="KW-1185">Reference proteome</keyword>
<name>A0ABQ5E8H2_9ASTR</name>
<evidence type="ECO:0008006" key="3">
    <source>
        <dbReference type="Google" id="ProtNLM"/>
    </source>
</evidence>
<reference evidence="1" key="1">
    <citation type="journal article" date="2022" name="Int. J. Mol. Sci.">
        <title>Draft Genome of Tanacetum Coccineum: Genomic Comparison of Closely Related Tanacetum-Family Plants.</title>
        <authorList>
            <person name="Yamashiro T."/>
            <person name="Shiraishi A."/>
            <person name="Nakayama K."/>
            <person name="Satake H."/>
        </authorList>
    </citation>
    <scope>NUCLEOTIDE SEQUENCE</scope>
</reference>